<dbReference type="GO" id="GO:0034338">
    <property type="term" value="F:short-chain carboxylesterase activity"/>
    <property type="evidence" value="ECO:0007669"/>
    <property type="project" value="TreeGrafter"/>
</dbReference>
<dbReference type="GeneID" id="25741421"/>
<reference evidence="3 4" key="1">
    <citation type="journal article" date="2013" name="BMC Genomics">
        <title>Reconstruction of the lipid metabolism for the microalga Monoraphidium neglectum from its genome sequence reveals characteristics suitable for biofuel production.</title>
        <authorList>
            <person name="Bogen C."/>
            <person name="Al-Dilaimi A."/>
            <person name="Albersmeier A."/>
            <person name="Wichmann J."/>
            <person name="Grundmann M."/>
            <person name="Rupp O."/>
            <person name="Lauersen K.J."/>
            <person name="Blifernez-Klassen O."/>
            <person name="Kalinowski J."/>
            <person name="Goesmann A."/>
            <person name="Mussgnug J.H."/>
            <person name="Kruse O."/>
        </authorList>
    </citation>
    <scope>NUCLEOTIDE SEQUENCE [LARGE SCALE GENOMIC DNA]</scope>
    <source>
        <strain evidence="3 4">SAG 48.87</strain>
    </source>
</reference>
<keyword evidence="3" id="KW-0378">Hydrolase</keyword>
<dbReference type="GO" id="GO:0047372">
    <property type="term" value="F:monoacylglycerol lipase activity"/>
    <property type="evidence" value="ECO:0007669"/>
    <property type="project" value="TreeGrafter"/>
</dbReference>
<feature type="compositionally biased region" description="Basic and acidic residues" evidence="2">
    <location>
        <begin position="347"/>
        <end position="359"/>
    </location>
</feature>
<gene>
    <name evidence="3" type="ORF">MNEG_8545</name>
</gene>
<evidence type="ECO:0000313" key="4">
    <source>
        <dbReference type="Proteomes" id="UP000054498"/>
    </source>
</evidence>
<dbReference type="PANTHER" id="PTHR10794">
    <property type="entry name" value="ABHYDROLASE DOMAIN-CONTAINING PROTEIN"/>
    <property type="match status" value="1"/>
</dbReference>
<evidence type="ECO:0000313" key="3">
    <source>
        <dbReference type="EMBL" id="KIY99415.1"/>
    </source>
</evidence>
<dbReference type="KEGG" id="mng:MNEG_8545"/>
<feature type="compositionally biased region" description="Low complexity" evidence="2">
    <location>
        <begin position="316"/>
        <end position="338"/>
    </location>
</feature>
<dbReference type="Proteomes" id="UP000054498">
    <property type="component" value="Unassembled WGS sequence"/>
</dbReference>
<accession>A0A0D2MZ38</accession>
<comment type="similarity">
    <text evidence="1">Belongs to the AB hydrolase superfamily. AB hydrolase 4 family.</text>
</comment>
<evidence type="ECO:0000256" key="2">
    <source>
        <dbReference type="SAM" id="MobiDB-lite"/>
    </source>
</evidence>
<dbReference type="AlphaFoldDB" id="A0A0D2MZ38"/>
<keyword evidence="4" id="KW-1185">Reference proteome</keyword>
<proteinExistence type="inferred from homology"/>
<dbReference type="Gene3D" id="3.40.50.1820">
    <property type="entry name" value="alpha/beta hydrolase"/>
    <property type="match status" value="1"/>
</dbReference>
<protein>
    <submittedName>
        <fullName evidence="3">Abhydrolase domain-containing protein 1/3</fullName>
    </submittedName>
</protein>
<feature type="region of interest" description="Disordered" evidence="2">
    <location>
        <begin position="316"/>
        <end position="413"/>
    </location>
</feature>
<dbReference type="EMBL" id="KK101854">
    <property type="protein sequence ID" value="KIY99415.1"/>
    <property type="molecule type" value="Genomic_DNA"/>
</dbReference>
<dbReference type="RefSeq" id="XP_013898435.1">
    <property type="nucleotide sequence ID" value="XM_014042981.1"/>
</dbReference>
<dbReference type="STRING" id="145388.A0A0D2MZ38"/>
<dbReference type="PANTHER" id="PTHR10794:SF63">
    <property type="entry name" value="ALPHA_BETA HYDROLASE 1, ISOFORM A"/>
    <property type="match status" value="1"/>
</dbReference>
<dbReference type="SUPFAM" id="SSF53474">
    <property type="entry name" value="alpha/beta-Hydrolases"/>
    <property type="match status" value="1"/>
</dbReference>
<organism evidence="3 4">
    <name type="scientific">Monoraphidium neglectum</name>
    <dbReference type="NCBI Taxonomy" id="145388"/>
    <lineage>
        <taxon>Eukaryota</taxon>
        <taxon>Viridiplantae</taxon>
        <taxon>Chlorophyta</taxon>
        <taxon>core chlorophytes</taxon>
        <taxon>Chlorophyceae</taxon>
        <taxon>CS clade</taxon>
        <taxon>Sphaeropleales</taxon>
        <taxon>Selenastraceae</taxon>
        <taxon>Monoraphidium</taxon>
    </lineage>
</organism>
<dbReference type="OrthoDB" id="247542at2759"/>
<evidence type="ECO:0000256" key="1">
    <source>
        <dbReference type="ARBA" id="ARBA00010884"/>
    </source>
</evidence>
<sequence>MHSYNALQTHDVHVALTSVARRFPTAPLFAVGFSLGSVLLAKFLAEADQGLHGPNPVVTGAASAAAAVGAHGAAEVQQQVAAGAIPGGVTATVGEINPWCSLSGSGLVAAALLSPNIFYNFAVAYKLREYLNEHLPSFTRHGVDVDARALSAVGWTVASFDDAVTLAQLGYPDAQSYYRHACTTNYLPYIRTPTLMLVSRDDPFLGYLPKAEVMANPFVALAATRRGGHLGFLTGMWPLGVSYSDLAVDDWMAAALGLAKESGGASWEERAMELGWKPESAQRDVAAALAHARCDCLAKHMPELAAAQGAAATAAATSGGASDGSSGIQGTIAAGGAQRQHSVRSGSHQDRRWRLEEVLGRQLGGRAGQRGNHDAGKGASGGKGAQDGSSKVGVPPMTLEVPSPTLDRRPAPLPAFVGSLLAPRSKM</sequence>
<dbReference type="InterPro" id="IPR050960">
    <property type="entry name" value="AB_hydrolase_4_sf"/>
</dbReference>
<name>A0A0D2MZ38_9CHLO</name>
<dbReference type="InterPro" id="IPR029058">
    <property type="entry name" value="AB_hydrolase_fold"/>
</dbReference>